<evidence type="ECO:0000259" key="1">
    <source>
        <dbReference type="Pfam" id="PF12697"/>
    </source>
</evidence>
<dbReference type="KEGG" id="led:BBK82_45215"/>
<dbReference type="AlphaFoldDB" id="A0A1B2HWF0"/>
<dbReference type="Pfam" id="PF12697">
    <property type="entry name" value="Abhydrolase_6"/>
    <property type="match status" value="1"/>
</dbReference>
<evidence type="ECO:0000313" key="2">
    <source>
        <dbReference type="EMBL" id="ANZ42069.1"/>
    </source>
</evidence>
<dbReference type="Gene3D" id="3.40.50.1820">
    <property type="entry name" value="alpha/beta hydrolase"/>
    <property type="match status" value="1"/>
</dbReference>
<dbReference type="EMBL" id="CP016793">
    <property type="protein sequence ID" value="ANZ42069.1"/>
    <property type="molecule type" value="Genomic_DNA"/>
</dbReference>
<name>A0A1B2HWF0_9PSEU</name>
<organism evidence="2 3">
    <name type="scientific">Lentzea guizhouensis</name>
    <dbReference type="NCBI Taxonomy" id="1586287"/>
    <lineage>
        <taxon>Bacteria</taxon>
        <taxon>Bacillati</taxon>
        <taxon>Actinomycetota</taxon>
        <taxon>Actinomycetes</taxon>
        <taxon>Pseudonocardiales</taxon>
        <taxon>Pseudonocardiaceae</taxon>
        <taxon>Lentzea</taxon>
    </lineage>
</organism>
<dbReference type="RefSeq" id="WP_065920403.1">
    <property type="nucleotide sequence ID" value="NZ_CP016793.1"/>
</dbReference>
<dbReference type="InterPro" id="IPR052897">
    <property type="entry name" value="Sec-Metab_Biosynth_Hydrolase"/>
</dbReference>
<dbReference type="InterPro" id="IPR029058">
    <property type="entry name" value="AB_hydrolase_fold"/>
</dbReference>
<dbReference type="PANTHER" id="PTHR37017">
    <property type="entry name" value="AB HYDROLASE-1 DOMAIN-CONTAINING PROTEIN-RELATED"/>
    <property type="match status" value="1"/>
</dbReference>
<reference evidence="2 3" key="1">
    <citation type="submission" date="2016-07" db="EMBL/GenBank/DDBJ databases">
        <title>Complete genome sequence of the Lentzea guizhouensis DHS C013.</title>
        <authorList>
            <person name="Cao C."/>
        </authorList>
    </citation>
    <scope>NUCLEOTIDE SEQUENCE [LARGE SCALE GENOMIC DNA]</scope>
    <source>
        <strain evidence="2 3">DHS C013</strain>
    </source>
</reference>
<accession>A0A1B2HWF0</accession>
<proteinExistence type="predicted"/>
<protein>
    <recommendedName>
        <fullName evidence="1">AB hydrolase-1 domain-containing protein</fullName>
    </recommendedName>
</protein>
<gene>
    <name evidence="2" type="ORF">BBK82_45215</name>
</gene>
<dbReference type="InterPro" id="IPR000073">
    <property type="entry name" value="AB_hydrolase_1"/>
</dbReference>
<dbReference type="GO" id="GO:0003824">
    <property type="term" value="F:catalytic activity"/>
    <property type="evidence" value="ECO:0007669"/>
    <property type="project" value="UniProtKB-ARBA"/>
</dbReference>
<dbReference type="PANTHER" id="PTHR37017:SF11">
    <property type="entry name" value="ESTERASE_LIPASE_THIOESTERASE DOMAIN-CONTAINING PROTEIN"/>
    <property type="match status" value="1"/>
</dbReference>
<sequence length="215" mass="23297">MTTFAIVHGAGDVGWSWHLVSEALEAQGHTVIAPDLPTEDESKDLSDWATAVVDAVSSKPDSTSDVVVVGHSFGGLVAPLVAARLNTSALVLVTAMLPRPGEAPGDWWGNTGYADSGLEDQFWHDVPAHLAEESQKRERGMSENAMSKPWPLDRMPDVPTHFVLCTEDRFFTPEFMRKVIADRLPGVNPVELKAGHCAQLSKPEELATLLATLPH</sequence>
<keyword evidence="3" id="KW-1185">Reference proteome</keyword>
<feature type="domain" description="AB hydrolase-1" evidence="1">
    <location>
        <begin position="6"/>
        <end position="207"/>
    </location>
</feature>
<evidence type="ECO:0000313" key="3">
    <source>
        <dbReference type="Proteomes" id="UP000093053"/>
    </source>
</evidence>
<dbReference type="STRING" id="1586287.BBK82_45215"/>
<dbReference type="OrthoDB" id="9773549at2"/>
<dbReference type="Proteomes" id="UP000093053">
    <property type="component" value="Chromosome"/>
</dbReference>
<dbReference type="SUPFAM" id="SSF53474">
    <property type="entry name" value="alpha/beta-Hydrolases"/>
    <property type="match status" value="1"/>
</dbReference>